<accession>A0A511UQ70</accession>
<dbReference type="RefSeq" id="WP_146875663.1">
    <property type="nucleotide sequence ID" value="NZ_BJXV01000012.1"/>
</dbReference>
<evidence type="ECO:0008006" key="3">
    <source>
        <dbReference type="Google" id="ProtNLM"/>
    </source>
</evidence>
<evidence type="ECO:0000313" key="1">
    <source>
        <dbReference type="EMBL" id="GEN28746.1"/>
    </source>
</evidence>
<proteinExistence type="predicted"/>
<dbReference type="EMBL" id="BJXV01000012">
    <property type="protein sequence ID" value="GEN28746.1"/>
    <property type="molecule type" value="Genomic_DNA"/>
</dbReference>
<dbReference type="AlphaFoldDB" id="A0A511UQ70"/>
<gene>
    <name evidence="1" type="ORF">HVA01_23920</name>
</gene>
<name>A0A511UQ70_9GAMM</name>
<keyword evidence="2" id="KW-1185">Reference proteome</keyword>
<evidence type="ECO:0000313" key="2">
    <source>
        <dbReference type="Proteomes" id="UP000321303"/>
    </source>
</evidence>
<comment type="caution">
    <text evidence="1">The sequence shown here is derived from an EMBL/GenBank/DDBJ whole genome shotgun (WGS) entry which is preliminary data.</text>
</comment>
<dbReference type="Proteomes" id="UP000321303">
    <property type="component" value="Unassembled WGS sequence"/>
</dbReference>
<dbReference type="OrthoDB" id="6996126at2"/>
<sequence>MIPKRERGKVERKLIASLTHACEQAKPQYQGFEWLTHRVDYLHFPDSLLVTWVFDTDAHLTQALKSETKQRLYALTATALAEADVAIDDISQHTDFDSEQACQRTHNGNWQRRLQSTAVRH</sequence>
<protein>
    <recommendedName>
        <fullName evidence="3">Fis family transcriptional regulator</fullName>
    </recommendedName>
</protein>
<reference evidence="1 2" key="1">
    <citation type="submission" date="2019-07" db="EMBL/GenBank/DDBJ databases">
        <title>Whole genome shotgun sequence of Halomonas variabilis NBRC 102410.</title>
        <authorList>
            <person name="Hosoyama A."/>
            <person name="Uohara A."/>
            <person name="Ohji S."/>
            <person name="Ichikawa N."/>
        </authorList>
    </citation>
    <scope>NUCLEOTIDE SEQUENCE [LARGE SCALE GENOMIC DNA]</scope>
    <source>
        <strain evidence="1 2">NBRC 102410</strain>
    </source>
</reference>
<organism evidence="1 2">
    <name type="scientific">Halovibrio variabilis</name>
    <dbReference type="NCBI Taxonomy" id="31910"/>
    <lineage>
        <taxon>Bacteria</taxon>
        <taxon>Pseudomonadati</taxon>
        <taxon>Pseudomonadota</taxon>
        <taxon>Gammaproteobacteria</taxon>
        <taxon>Oceanospirillales</taxon>
        <taxon>Halomonadaceae</taxon>
        <taxon>Halovibrio</taxon>
    </lineage>
</organism>